<protein>
    <submittedName>
        <fullName evidence="3">Ferredoxin-dependent glutamate synthase</fullName>
        <ecNumber evidence="3">1.4.7.1</ecNumber>
    </submittedName>
</protein>
<dbReference type="SUPFAM" id="SSF51395">
    <property type="entry name" value="FMN-linked oxidoreductases"/>
    <property type="match status" value="1"/>
</dbReference>
<reference evidence="3" key="1">
    <citation type="submission" date="2018-06" db="EMBL/GenBank/DDBJ databases">
        <authorList>
            <person name="Zhirakovskaya E."/>
        </authorList>
    </citation>
    <scope>NUCLEOTIDE SEQUENCE</scope>
</reference>
<dbReference type="Gene3D" id="3.20.20.70">
    <property type="entry name" value="Aldolase class I"/>
    <property type="match status" value="1"/>
</dbReference>
<dbReference type="InterPro" id="IPR024188">
    <property type="entry name" value="GltB"/>
</dbReference>
<dbReference type="PIRSF" id="PIRSF006429">
    <property type="entry name" value="GOGAT_lg_2"/>
    <property type="match status" value="1"/>
</dbReference>
<keyword evidence="3" id="KW-0560">Oxidoreductase</keyword>
<dbReference type="InterPro" id="IPR013785">
    <property type="entry name" value="Aldolase_TIM"/>
</dbReference>
<evidence type="ECO:0000256" key="1">
    <source>
        <dbReference type="ARBA" id="ARBA00009716"/>
    </source>
</evidence>
<dbReference type="GO" id="GO:0006537">
    <property type="term" value="P:glutamate biosynthetic process"/>
    <property type="evidence" value="ECO:0007669"/>
    <property type="project" value="InterPro"/>
</dbReference>
<dbReference type="PANTHER" id="PTHR43819:SF1">
    <property type="entry name" value="ARCHAEAL-TYPE GLUTAMATE SYNTHASE [NADPH]"/>
    <property type="match status" value="1"/>
</dbReference>
<dbReference type="CDD" id="cd02808">
    <property type="entry name" value="GltS_FMN"/>
    <property type="match status" value="1"/>
</dbReference>
<dbReference type="InterPro" id="IPR027283">
    <property type="entry name" value="YerD"/>
</dbReference>
<evidence type="ECO:0000259" key="2">
    <source>
        <dbReference type="Pfam" id="PF01645"/>
    </source>
</evidence>
<dbReference type="Pfam" id="PF01645">
    <property type="entry name" value="Glu_synthase"/>
    <property type="match status" value="1"/>
</dbReference>
<dbReference type="InterPro" id="IPR002932">
    <property type="entry name" value="Glu_synthdom"/>
</dbReference>
<organism evidence="3">
    <name type="scientific">hydrothermal vent metagenome</name>
    <dbReference type="NCBI Taxonomy" id="652676"/>
    <lineage>
        <taxon>unclassified sequences</taxon>
        <taxon>metagenomes</taxon>
        <taxon>ecological metagenomes</taxon>
    </lineage>
</organism>
<proteinExistence type="inferred from homology"/>
<sequence length="527" mass="58097">MMIRKLFIILLFAVPLATSALAAFWPNAWWLFTVILPLMVLGLYDMTQRKHTILRLYPVIGHLRFVFESIRPEIQQYFVESDTNGQPVSREFRALVYQRAKGQRDTRPFGTVFDVYRNGFEWVNHSLAPESVHEKNPRIRFGNPECSQPYDASLLNISAMSFGALSKNAILALNKGAKIDNFAHNTGEGGISPYHLEHGGDLIWQIGTGYFGCRNPDGGFDEALFAENAGRDVVKMIEIKLSQGAKPGHGGILPAIKLTQEIADIRHVPMGHDVVSPPAHAAFSTPAGLLEFVARLRELSGGKPVGFKLCIGLKTEFLAICKAMLETGITPDFITVDGTEGGTGAAPIELTNSVGTPLRDGLVFVQNALVGTGLRERIRIIASGKVMSAFHMLRLMALGADTINSARAMMFALGCIQSRHCNQDTCPTGIATQNPARYEALDVNDKSVRVANYHASMIKNLMELVATAGLNDLSKLRPRHINRRVDGTEIRNYAELYPCVEEGSLLSDSDRPECWRNDWEQASSSGW</sequence>
<feature type="domain" description="Glutamate synthase" evidence="2">
    <location>
        <begin position="154"/>
        <end position="471"/>
    </location>
</feature>
<dbReference type="AlphaFoldDB" id="A0A3B0YHL6"/>
<dbReference type="PANTHER" id="PTHR43819">
    <property type="entry name" value="ARCHAEAL-TYPE GLUTAMATE SYNTHASE [NADPH]"/>
    <property type="match status" value="1"/>
</dbReference>
<gene>
    <name evidence="3" type="ORF">MNBD_GAMMA15-1953</name>
</gene>
<dbReference type="EC" id="1.4.7.1" evidence="3"/>
<comment type="similarity">
    <text evidence="1">Belongs to the glutamate synthase family.</text>
</comment>
<evidence type="ECO:0000313" key="3">
    <source>
        <dbReference type="EMBL" id="VAW75167.1"/>
    </source>
</evidence>
<dbReference type="GO" id="GO:0016041">
    <property type="term" value="F:glutamate synthase (ferredoxin) activity"/>
    <property type="evidence" value="ECO:0007669"/>
    <property type="project" value="UniProtKB-EC"/>
</dbReference>
<dbReference type="PIRSF" id="PIRSF500060">
    <property type="entry name" value="UCP500060"/>
    <property type="match status" value="1"/>
</dbReference>
<name>A0A3B0YHL6_9ZZZZ</name>
<dbReference type="EMBL" id="UOFN01000046">
    <property type="protein sequence ID" value="VAW75167.1"/>
    <property type="molecule type" value="Genomic_DNA"/>
</dbReference>
<accession>A0A3B0YHL6</accession>